<accession>A0A158DQW3</accession>
<evidence type="ECO:0000313" key="2">
    <source>
        <dbReference type="Proteomes" id="UP000071859"/>
    </source>
</evidence>
<dbReference type="Proteomes" id="UP000071859">
    <property type="component" value="Unassembled WGS sequence"/>
</dbReference>
<organism evidence="1 2">
    <name type="scientific">Caballeronia calidae</name>
    <dbReference type="NCBI Taxonomy" id="1777139"/>
    <lineage>
        <taxon>Bacteria</taxon>
        <taxon>Pseudomonadati</taxon>
        <taxon>Pseudomonadota</taxon>
        <taxon>Betaproteobacteria</taxon>
        <taxon>Burkholderiales</taxon>
        <taxon>Burkholderiaceae</taxon>
        <taxon>Caballeronia</taxon>
    </lineage>
</organism>
<gene>
    <name evidence="1" type="ORF">AWB78_05485</name>
</gene>
<comment type="caution">
    <text evidence="1">The sequence shown here is derived from an EMBL/GenBank/DDBJ whole genome shotgun (WGS) entry which is preliminary data.</text>
</comment>
<reference evidence="1" key="1">
    <citation type="submission" date="2016-01" db="EMBL/GenBank/DDBJ databases">
        <authorList>
            <person name="Peeters C."/>
        </authorList>
    </citation>
    <scope>NUCLEOTIDE SEQUENCE</scope>
    <source>
        <strain evidence="1">LMG 29321</strain>
    </source>
</reference>
<dbReference type="AlphaFoldDB" id="A0A158DQW3"/>
<keyword evidence="2" id="KW-1185">Reference proteome</keyword>
<name>A0A158DQW3_9BURK</name>
<dbReference type="EMBL" id="FCOX02000035">
    <property type="protein sequence ID" value="SAK96965.1"/>
    <property type="molecule type" value="Genomic_DNA"/>
</dbReference>
<dbReference type="RefSeq" id="WP_062609013.1">
    <property type="nucleotide sequence ID" value="NZ_FCOX02000035.1"/>
</dbReference>
<protein>
    <submittedName>
        <fullName evidence="1">Uncharacterized protein</fullName>
    </submittedName>
</protein>
<sequence>MYKIKRSELVKSAHPLAGGAAKVENSGNVGMGNITIGDVSTQPPSQTNNTNTVDITIGIGQL</sequence>
<proteinExistence type="predicted"/>
<evidence type="ECO:0000313" key="1">
    <source>
        <dbReference type="EMBL" id="SAK96965.1"/>
    </source>
</evidence>